<reference evidence="12" key="2">
    <citation type="submission" date="2014-06" db="EMBL/GenBank/DDBJ databases">
        <title>The complete genome of Blastobotrys (Arxula) adeninivorans LS3 - a yeast of biotechnological interest.</title>
        <authorList>
            <person name="Kunze G."/>
            <person name="Gaillardin C."/>
            <person name="Czernicka M."/>
            <person name="Durrens P."/>
            <person name="Martin T."/>
            <person name="Boer E."/>
            <person name="Gabaldon T."/>
            <person name="Cruz J."/>
            <person name="Talla E."/>
            <person name="Marck C."/>
            <person name="Goffeau A."/>
            <person name="Barbe V."/>
            <person name="Baret P."/>
            <person name="Baronian K."/>
            <person name="Beier S."/>
            <person name="Bleykasten C."/>
            <person name="Bode R."/>
            <person name="Casaregola S."/>
            <person name="Despons L."/>
            <person name="Fairhead C."/>
            <person name="Giersberg M."/>
            <person name="Gierski P."/>
            <person name="Hahnel U."/>
            <person name="Hartmann A."/>
            <person name="Jankowska D."/>
            <person name="Jubin C."/>
            <person name="Jung P."/>
            <person name="Lafontaine I."/>
            <person name="Leh-Louis V."/>
            <person name="Lemaire M."/>
            <person name="Marcet-Houben M."/>
            <person name="Mascher M."/>
            <person name="Morel G."/>
            <person name="Richard G.-F."/>
            <person name="Riechen J."/>
            <person name="Sacerdot C."/>
            <person name="Sarkar A."/>
            <person name="Savel G."/>
            <person name="Schacherer J."/>
            <person name="Sherman D."/>
            <person name="Straub M.-L."/>
            <person name="Stein N."/>
            <person name="Thierry A."/>
            <person name="Trautwein-Schult A."/>
            <person name="Westhof E."/>
            <person name="Worch S."/>
            <person name="Dujon B."/>
            <person name="Souciet J.-L."/>
            <person name="Wincker P."/>
            <person name="Scholz U."/>
            <person name="Neuveglise N."/>
        </authorList>
    </citation>
    <scope>NUCLEOTIDE SEQUENCE</scope>
    <source>
        <strain evidence="12">LS3</strain>
    </source>
</reference>
<sequence>MSHRDSTPAINWPRERVRSRSRAITLLDSSQTWIVLVAVGIAVGLLSAGIDVASQWLSGLKFGRCKSRFYLNRDFCCMGISPGDPCDDWQDWTQILGHARSSVGGHIFAFFTYVSLSSLFGAAVALLVVELAPRAQMSGIAEIKTLLGGYVVRGLLGSRTLVVKTVGLCLVVAAGLWVGKEGPLVHVSCCLASIAVQASSAIRNSESRKREIFSAAAAAGISVAFGAPIGGVLFTLEKLVYYNPENIMWQSFVCAMIAAGTLQSMNPFRTGQLVLFETTYDRQWHRFELGPFAFIGVLGGLYGAGVITLNRRFAKWRFSSNHWMIANPLLEVIAVTAISAVVNYPDFYSRIQSSVLLSYLFQECDPSVTHGLCNTDRWFTTLLLLVLAAAIGILFTSYSYGMSIPAGMLLPSMLVGALGGRAVGLVVQTMHGHHPGWFFFQSCPAEGICITPGVYALVGAASALTGVTRLTVTSVIIMFELTGALSYVLPIMIGVMVAKWVTEYLTEYGIYESWINLLGYPLLDKLDDVSIPYVLATQFMTPASELTVVTSETTAGELSQILESTTRVRGFPIVKYPEDYTYIGYISREDALSLVQAVENRPGDDTISFRSPREDGFDCRPFAELTPLTLPVSCPLQLAAFMMQSVGLEHLAFTGRGRLEGLVTRHDIYRLLRSSKERESLQELGRRQSDASRASHAGLTDSESRLLDSNDFDELDELDELNELDEFDELDELDPESHRRQ</sequence>
<comment type="caution">
    <text evidence="9">Lacks conserved residue(s) required for the propagation of feature annotation.</text>
</comment>
<dbReference type="PhylomeDB" id="A0A060T4T7"/>
<accession>A0A060T4T7</accession>
<name>A0A060T4T7_BLAAD</name>
<evidence type="ECO:0000256" key="3">
    <source>
        <dbReference type="ARBA" id="ARBA00022692"/>
    </source>
</evidence>
<protein>
    <recommendedName>
        <fullName evidence="9">Chloride channel protein</fullName>
    </recommendedName>
</protein>
<feature type="compositionally biased region" description="Acidic residues" evidence="10">
    <location>
        <begin position="721"/>
        <end position="734"/>
    </location>
</feature>
<keyword evidence="6 9" id="KW-0472">Membrane</keyword>
<comment type="similarity">
    <text evidence="9">Belongs to the chloride channel (TC 2.A.49) family.</text>
</comment>
<feature type="transmembrane region" description="Helical" evidence="9">
    <location>
        <begin position="448"/>
        <end position="468"/>
    </location>
</feature>
<dbReference type="InterPro" id="IPR014743">
    <property type="entry name" value="Cl-channel_core"/>
</dbReference>
<keyword evidence="7 9" id="KW-0868">Chloride</keyword>
<evidence type="ECO:0000256" key="5">
    <source>
        <dbReference type="ARBA" id="ARBA00023065"/>
    </source>
</evidence>
<evidence type="ECO:0000256" key="8">
    <source>
        <dbReference type="PROSITE-ProRule" id="PRU00703"/>
    </source>
</evidence>
<organism evidence="12">
    <name type="scientific">Blastobotrys adeninivorans</name>
    <name type="common">Yeast</name>
    <name type="synonym">Arxula adeninivorans</name>
    <dbReference type="NCBI Taxonomy" id="409370"/>
    <lineage>
        <taxon>Eukaryota</taxon>
        <taxon>Fungi</taxon>
        <taxon>Dikarya</taxon>
        <taxon>Ascomycota</taxon>
        <taxon>Saccharomycotina</taxon>
        <taxon>Dipodascomycetes</taxon>
        <taxon>Dipodascales</taxon>
        <taxon>Trichomonascaceae</taxon>
        <taxon>Blastobotrys</taxon>
    </lineage>
</organism>
<dbReference type="Gene3D" id="1.10.3080.10">
    <property type="entry name" value="Clc chloride channel"/>
    <property type="match status" value="1"/>
</dbReference>
<reference evidence="12" key="1">
    <citation type="submission" date="2014-02" db="EMBL/GenBank/DDBJ databases">
        <authorList>
            <person name="Genoscope - CEA"/>
        </authorList>
    </citation>
    <scope>NUCLEOTIDE SEQUENCE</scope>
    <source>
        <strain evidence="12">LS3</strain>
    </source>
</reference>
<proteinExistence type="inferred from homology"/>
<evidence type="ECO:0000259" key="11">
    <source>
        <dbReference type="PROSITE" id="PS51371"/>
    </source>
</evidence>
<keyword evidence="2 9" id="KW-0813">Transport</keyword>
<evidence type="ECO:0000313" key="12">
    <source>
        <dbReference type="EMBL" id="CDP36120.1"/>
    </source>
</evidence>
<dbReference type="Pfam" id="PF00571">
    <property type="entry name" value="CBS"/>
    <property type="match status" value="1"/>
</dbReference>
<dbReference type="Pfam" id="PF00654">
    <property type="entry name" value="Voltage_CLC"/>
    <property type="match status" value="1"/>
</dbReference>
<dbReference type="SUPFAM" id="SSF81340">
    <property type="entry name" value="Clc chloride channel"/>
    <property type="match status" value="1"/>
</dbReference>
<dbReference type="GO" id="GO:0005886">
    <property type="term" value="C:plasma membrane"/>
    <property type="evidence" value="ECO:0007669"/>
    <property type="project" value="TreeGrafter"/>
</dbReference>
<dbReference type="PANTHER" id="PTHR45711:SF6">
    <property type="entry name" value="CHLORIDE CHANNEL PROTEIN"/>
    <property type="match status" value="1"/>
</dbReference>
<dbReference type="CDD" id="cd04591">
    <property type="entry name" value="CBS_pair_voltage-gated_CLC_euk_bac"/>
    <property type="match status" value="1"/>
</dbReference>
<dbReference type="GO" id="GO:0005769">
    <property type="term" value="C:early endosome"/>
    <property type="evidence" value="ECO:0007669"/>
    <property type="project" value="TreeGrafter"/>
</dbReference>
<dbReference type="AlphaFoldDB" id="A0A060T4T7"/>
<evidence type="ECO:0000256" key="2">
    <source>
        <dbReference type="ARBA" id="ARBA00022448"/>
    </source>
</evidence>
<evidence type="ECO:0000256" key="7">
    <source>
        <dbReference type="ARBA" id="ARBA00023214"/>
    </source>
</evidence>
<evidence type="ECO:0000256" key="9">
    <source>
        <dbReference type="RuleBase" id="RU361221"/>
    </source>
</evidence>
<dbReference type="InterPro" id="IPR001807">
    <property type="entry name" value="ClC"/>
</dbReference>
<dbReference type="GO" id="GO:0005247">
    <property type="term" value="F:voltage-gated chloride channel activity"/>
    <property type="evidence" value="ECO:0007669"/>
    <property type="project" value="TreeGrafter"/>
</dbReference>
<dbReference type="PROSITE" id="PS51371">
    <property type="entry name" value="CBS"/>
    <property type="match status" value="2"/>
</dbReference>
<dbReference type="InterPro" id="IPR046342">
    <property type="entry name" value="CBS_dom_sf"/>
</dbReference>
<evidence type="ECO:0000256" key="10">
    <source>
        <dbReference type="SAM" id="MobiDB-lite"/>
    </source>
</evidence>
<feature type="domain" description="CBS" evidence="11">
    <location>
        <begin position="540"/>
        <end position="603"/>
    </location>
</feature>
<dbReference type="SUPFAM" id="SSF54631">
    <property type="entry name" value="CBS-domain pair"/>
    <property type="match status" value="1"/>
</dbReference>
<feature type="transmembrane region" description="Helical" evidence="9">
    <location>
        <begin position="107"/>
        <end position="129"/>
    </location>
</feature>
<dbReference type="GO" id="GO:0005794">
    <property type="term" value="C:Golgi apparatus"/>
    <property type="evidence" value="ECO:0007669"/>
    <property type="project" value="TreeGrafter"/>
</dbReference>
<dbReference type="CDD" id="cd03684">
    <property type="entry name" value="ClC_3_like"/>
    <property type="match status" value="1"/>
</dbReference>
<comment type="subcellular location">
    <subcellularLocation>
        <location evidence="1 9">Membrane</location>
        <topology evidence="1 9">Multi-pass membrane protein</topology>
    </subcellularLocation>
</comment>
<evidence type="ECO:0000256" key="6">
    <source>
        <dbReference type="ARBA" id="ARBA00023136"/>
    </source>
</evidence>
<keyword evidence="8" id="KW-0129">CBS domain</keyword>
<feature type="transmembrane region" description="Helical" evidence="9">
    <location>
        <begin position="32"/>
        <end position="50"/>
    </location>
</feature>
<evidence type="ECO:0000256" key="1">
    <source>
        <dbReference type="ARBA" id="ARBA00004141"/>
    </source>
</evidence>
<gene>
    <name evidence="12" type="ORF">GNLVRS02_ARAD1B05742g</name>
</gene>
<feature type="domain" description="CBS" evidence="11">
    <location>
        <begin position="622"/>
        <end position="680"/>
    </location>
</feature>
<feature type="transmembrane region" description="Helical" evidence="9">
    <location>
        <begin position="322"/>
        <end position="344"/>
    </location>
</feature>
<keyword evidence="4 9" id="KW-1133">Transmembrane helix</keyword>
<feature type="transmembrane region" description="Helical" evidence="9">
    <location>
        <begin position="214"/>
        <end position="235"/>
    </location>
</feature>
<feature type="region of interest" description="Disordered" evidence="10">
    <location>
        <begin position="680"/>
        <end position="708"/>
    </location>
</feature>
<feature type="transmembrane region" description="Helical" evidence="9">
    <location>
        <begin position="247"/>
        <end position="268"/>
    </location>
</feature>
<evidence type="ECO:0000256" key="4">
    <source>
        <dbReference type="ARBA" id="ARBA00022989"/>
    </source>
</evidence>
<feature type="transmembrane region" description="Helical" evidence="9">
    <location>
        <begin position="289"/>
        <end position="310"/>
    </location>
</feature>
<keyword evidence="5 9" id="KW-0406">Ion transport</keyword>
<feature type="region of interest" description="Disordered" evidence="10">
    <location>
        <begin position="721"/>
        <end position="741"/>
    </location>
</feature>
<feature type="compositionally biased region" description="Basic and acidic residues" evidence="10">
    <location>
        <begin position="680"/>
        <end position="690"/>
    </location>
</feature>
<dbReference type="Gene3D" id="3.10.580.10">
    <property type="entry name" value="CBS-domain"/>
    <property type="match status" value="1"/>
</dbReference>
<keyword evidence="3 9" id="KW-0812">Transmembrane</keyword>
<dbReference type="PRINTS" id="PR00762">
    <property type="entry name" value="CLCHANNEL"/>
</dbReference>
<dbReference type="EMBL" id="HG937692">
    <property type="protein sequence ID" value="CDP36120.1"/>
    <property type="molecule type" value="Genomic_DNA"/>
</dbReference>
<dbReference type="PANTHER" id="PTHR45711">
    <property type="entry name" value="CHLORIDE CHANNEL PROTEIN"/>
    <property type="match status" value="1"/>
</dbReference>
<dbReference type="InterPro" id="IPR000644">
    <property type="entry name" value="CBS_dom"/>
</dbReference>
<feature type="transmembrane region" description="Helical" evidence="9">
    <location>
        <begin position="378"/>
        <end position="400"/>
    </location>
</feature>
<feature type="transmembrane region" description="Helical" evidence="9">
    <location>
        <begin position="474"/>
        <end position="498"/>
    </location>
</feature>